<evidence type="ECO:0000313" key="3">
    <source>
        <dbReference type="EMBL" id="KAJ6264677.1"/>
    </source>
</evidence>
<accession>A0AAD6J6C2</accession>
<protein>
    <recommendedName>
        <fullName evidence="5">LysM domain-containing protein</fullName>
    </recommendedName>
</protein>
<keyword evidence="2" id="KW-0732">Signal</keyword>
<name>A0AAD6J6C2_DREDA</name>
<feature type="region of interest" description="Disordered" evidence="1">
    <location>
        <begin position="102"/>
        <end position="132"/>
    </location>
</feature>
<reference evidence="3" key="1">
    <citation type="submission" date="2023-01" db="EMBL/GenBank/DDBJ databases">
        <title>The chitinases involved in constricting ring structure development in the nematode-trapping fungus Drechslerella dactyloides.</title>
        <authorList>
            <person name="Wang R."/>
            <person name="Zhang L."/>
            <person name="Tang P."/>
            <person name="Li S."/>
            <person name="Liang L."/>
        </authorList>
    </citation>
    <scope>NUCLEOTIDE SEQUENCE</scope>
    <source>
        <strain evidence="3">YMF1.00031</strain>
    </source>
</reference>
<feature type="chain" id="PRO_5042269621" description="LysM domain-containing protein" evidence="2">
    <location>
        <begin position="20"/>
        <end position="262"/>
    </location>
</feature>
<proteinExistence type="predicted"/>
<dbReference type="InterPro" id="IPR036779">
    <property type="entry name" value="LysM_dom_sf"/>
</dbReference>
<gene>
    <name evidence="3" type="ORF">Dda_0826</name>
</gene>
<comment type="caution">
    <text evidence="3">The sequence shown here is derived from an EMBL/GenBank/DDBJ whole genome shotgun (WGS) entry which is preliminary data.</text>
</comment>
<organism evidence="3 4">
    <name type="scientific">Drechslerella dactyloides</name>
    <name type="common">Nematode-trapping fungus</name>
    <name type="synonym">Arthrobotrys dactyloides</name>
    <dbReference type="NCBI Taxonomy" id="74499"/>
    <lineage>
        <taxon>Eukaryota</taxon>
        <taxon>Fungi</taxon>
        <taxon>Dikarya</taxon>
        <taxon>Ascomycota</taxon>
        <taxon>Pezizomycotina</taxon>
        <taxon>Orbiliomycetes</taxon>
        <taxon>Orbiliales</taxon>
        <taxon>Orbiliaceae</taxon>
        <taxon>Drechslerella</taxon>
    </lineage>
</organism>
<dbReference type="AlphaFoldDB" id="A0AAD6J6C2"/>
<feature type="compositionally biased region" description="Low complexity" evidence="1">
    <location>
        <begin position="102"/>
        <end position="119"/>
    </location>
</feature>
<evidence type="ECO:0000256" key="2">
    <source>
        <dbReference type="SAM" id="SignalP"/>
    </source>
</evidence>
<dbReference type="Gene3D" id="3.10.350.10">
    <property type="entry name" value="LysM domain"/>
    <property type="match status" value="1"/>
</dbReference>
<feature type="signal peptide" evidence="2">
    <location>
        <begin position="1"/>
        <end position="19"/>
    </location>
</feature>
<evidence type="ECO:0000256" key="1">
    <source>
        <dbReference type="SAM" id="MobiDB-lite"/>
    </source>
</evidence>
<evidence type="ECO:0000313" key="4">
    <source>
        <dbReference type="Proteomes" id="UP001221413"/>
    </source>
</evidence>
<keyword evidence="4" id="KW-1185">Reference proteome</keyword>
<sequence>MFPSSVFLSFVAVAQLAAGRPLSSSTGGSQWPTESDTASNCNNWIQGFSGDNCNSLAAAARIPLALLLAYNPALAKNCNAVKDSWGYCVSISDSVAEIPTVTGGSPPAAATTKPAATTPAPEPSSFVRGPALPEQFPPKKGQLTQCIKQTTSEWPPFTVLGADLNKGIEQACTQILPGGSKFLAPGNAYVGTVKLFTQLVYFDLKIWLGGFPVPHAMCVTQMKAAIDACHFGDPKPTGTFGGCSYTDDGNLQACVFPSVGRA</sequence>
<evidence type="ECO:0008006" key="5">
    <source>
        <dbReference type="Google" id="ProtNLM"/>
    </source>
</evidence>
<dbReference type="EMBL" id="JAQGDS010000001">
    <property type="protein sequence ID" value="KAJ6264677.1"/>
    <property type="molecule type" value="Genomic_DNA"/>
</dbReference>
<dbReference type="Proteomes" id="UP001221413">
    <property type="component" value="Unassembled WGS sequence"/>
</dbReference>